<evidence type="ECO:0000256" key="6">
    <source>
        <dbReference type="PROSITE-ProRule" id="PRU00169"/>
    </source>
</evidence>
<evidence type="ECO:0000259" key="8">
    <source>
        <dbReference type="PROSITE" id="PS50110"/>
    </source>
</evidence>
<reference evidence="12 13" key="1">
    <citation type="submission" date="2018-01" db="EMBL/GenBank/DDBJ databases">
        <title>Draft genome sequences of clinical isolates and type strains of oral Veillonella including Veillonella infantum sp., nov.</title>
        <authorList>
            <person name="Mashima I."/>
            <person name="Liao Y.-C."/>
            <person name="Sabharwal A."/>
            <person name="Haase E.M."/>
            <person name="Nakazawa F."/>
            <person name="Scannapieco F.A."/>
        </authorList>
    </citation>
    <scope>NUCLEOTIDE SEQUENCE [LARGE SCALE GENOMIC DNA]</scope>
    <source>
        <strain evidence="12 13">Y6</strain>
    </source>
</reference>
<dbReference type="Proteomes" id="UP000238877">
    <property type="component" value="Unassembled WGS sequence"/>
</dbReference>
<feature type="domain" description="OmpR/PhoB-type" evidence="9">
    <location>
        <begin position="131"/>
        <end position="229"/>
    </location>
</feature>
<feature type="DNA-binding region" description="OmpR/PhoB-type" evidence="7">
    <location>
        <begin position="131"/>
        <end position="229"/>
    </location>
</feature>
<feature type="domain" description="Response regulatory" evidence="8">
    <location>
        <begin position="4"/>
        <end position="117"/>
    </location>
</feature>
<dbReference type="PANTHER" id="PTHR48111:SF26">
    <property type="entry name" value="STAGE 0 SPORULATION PROTEIN A HOMOLOG"/>
    <property type="match status" value="1"/>
</dbReference>
<evidence type="ECO:0000259" key="9">
    <source>
        <dbReference type="PROSITE" id="PS51755"/>
    </source>
</evidence>
<evidence type="ECO:0000313" key="14">
    <source>
        <dbReference type="Proteomes" id="UP000300381"/>
    </source>
</evidence>
<dbReference type="STRING" id="1110546.GCA_001078375_00493"/>
<keyword evidence="5" id="KW-0804">Transcription</keyword>
<dbReference type="InterPro" id="IPR001789">
    <property type="entry name" value="Sig_transdc_resp-reg_receiver"/>
</dbReference>
<dbReference type="Gene3D" id="3.40.50.2300">
    <property type="match status" value="1"/>
</dbReference>
<dbReference type="EMBL" id="BJCR01000085">
    <property type="protein sequence ID" value="GCL70034.1"/>
    <property type="molecule type" value="Genomic_DNA"/>
</dbReference>
<dbReference type="GO" id="GO:0006355">
    <property type="term" value="P:regulation of DNA-templated transcription"/>
    <property type="evidence" value="ECO:0007669"/>
    <property type="project" value="InterPro"/>
</dbReference>
<evidence type="ECO:0000256" key="3">
    <source>
        <dbReference type="ARBA" id="ARBA00023015"/>
    </source>
</evidence>
<dbReference type="RefSeq" id="WP_059361586.1">
    <property type="nucleotide sequence ID" value="NZ_BBXI01000003.1"/>
</dbReference>
<dbReference type="Proteomes" id="UP000300381">
    <property type="component" value="Unassembled WGS sequence"/>
</dbReference>
<gene>
    <name evidence="10" type="ORF">PAGU1578_15660</name>
    <name evidence="11" type="ORF">PAGU1579_18030</name>
    <name evidence="12" type="ORF">VTHSUH11_00330</name>
</gene>
<dbReference type="PROSITE" id="PS50110">
    <property type="entry name" value="RESPONSE_REGULATORY"/>
    <property type="match status" value="1"/>
</dbReference>
<dbReference type="SMART" id="SM00862">
    <property type="entry name" value="Trans_reg_C"/>
    <property type="match status" value="1"/>
</dbReference>
<dbReference type="InterPro" id="IPR036388">
    <property type="entry name" value="WH-like_DNA-bd_sf"/>
</dbReference>
<evidence type="ECO:0000313" key="10">
    <source>
        <dbReference type="EMBL" id="GCL67945.1"/>
    </source>
</evidence>
<dbReference type="Pfam" id="PF00486">
    <property type="entry name" value="Trans_reg_C"/>
    <property type="match status" value="1"/>
</dbReference>
<dbReference type="EMBL" id="BJCQ01000039">
    <property type="protein sequence ID" value="GCL67945.1"/>
    <property type="molecule type" value="Genomic_DNA"/>
</dbReference>
<evidence type="ECO:0000313" key="11">
    <source>
        <dbReference type="EMBL" id="GCL70034.1"/>
    </source>
</evidence>
<evidence type="ECO:0000256" key="1">
    <source>
        <dbReference type="ARBA" id="ARBA00022553"/>
    </source>
</evidence>
<evidence type="ECO:0000256" key="2">
    <source>
        <dbReference type="ARBA" id="ARBA00023012"/>
    </source>
</evidence>
<dbReference type="Gene3D" id="1.10.10.10">
    <property type="entry name" value="Winged helix-like DNA-binding domain superfamily/Winged helix DNA-binding domain"/>
    <property type="match status" value="1"/>
</dbReference>
<dbReference type="InterPro" id="IPR039420">
    <property type="entry name" value="WalR-like"/>
</dbReference>
<dbReference type="GO" id="GO:0000156">
    <property type="term" value="F:phosphorelay response regulator activity"/>
    <property type="evidence" value="ECO:0007669"/>
    <property type="project" value="TreeGrafter"/>
</dbReference>
<dbReference type="FunFam" id="1.10.10.10:FF:000018">
    <property type="entry name" value="DNA-binding response regulator ResD"/>
    <property type="match status" value="1"/>
</dbReference>
<dbReference type="Gene3D" id="6.10.250.690">
    <property type="match status" value="1"/>
</dbReference>
<evidence type="ECO:0000256" key="5">
    <source>
        <dbReference type="ARBA" id="ARBA00023163"/>
    </source>
</evidence>
<proteinExistence type="predicted"/>
<keyword evidence="3" id="KW-0805">Transcription regulation</keyword>
<organism evidence="12 13">
    <name type="scientific">Veillonella tobetsuensis</name>
    <dbReference type="NCBI Taxonomy" id="1110546"/>
    <lineage>
        <taxon>Bacteria</taxon>
        <taxon>Bacillati</taxon>
        <taxon>Bacillota</taxon>
        <taxon>Negativicutes</taxon>
        <taxon>Veillonellales</taxon>
        <taxon>Veillonellaceae</taxon>
        <taxon>Veillonella</taxon>
    </lineage>
</organism>
<dbReference type="PROSITE" id="PS51755">
    <property type="entry name" value="OMPR_PHOB"/>
    <property type="match status" value="1"/>
</dbReference>
<name>A0A2S7ZS56_9FIRM</name>
<dbReference type="Proteomes" id="UP000303581">
    <property type="component" value="Unassembled WGS sequence"/>
</dbReference>
<dbReference type="OrthoDB" id="25887at2"/>
<feature type="modified residue" description="4-aspartylphosphate" evidence="6">
    <location>
        <position position="53"/>
    </location>
</feature>
<keyword evidence="15" id="KW-1185">Reference proteome</keyword>
<dbReference type="GO" id="GO:0005829">
    <property type="term" value="C:cytosol"/>
    <property type="evidence" value="ECO:0007669"/>
    <property type="project" value="TreeGrafter"/>
</dbReference>
<dbReference type="InterPro" id="IPR001867">
    <property type="entry name" value="OmpR/PhoB-type_DNA-bd"/>
</dbReference>
<dbReference type="SUPFAM" id="SSF52172">
    <property type="entry name" value="CheY-like"/>
    <property type="match status" value="1"/>
</dbReference>
<evidence type="ECO:0000256" key="4">
    <source>
        <dbReference type="ARBA" id="ARBA00023125"/>
    </source>
</evidence>
<accession>A0A2S7ZS56</accession>
<keyword evidence="4 7" id="KW-0238">DNA-binding</keyword>
<reference evidence="14 15" key="2">
    <citation type="submission" date="2019-03" db="EMBL/GenBank/DDBJ databases">
        <title>Draft genome sequences of two Veillonella tobetsuensis clinical isolates from intraoperative bronchial fluids of elderly patients with pulmonary carcinoma.</title>
        <authorList>
            <person name="Akiyama T."/>
        </authorList>
    </citation>
    <scope>NUCLEOTIDE SEQUENCE [LARGE SCALE GENOMIC DNA]</scope>
    <source>
        <strain evidence="10 14">PAGU 1578</strain>
        <strain evidence="11 15">PAGU 1579</strain>
    </source>
</reference>
<dbReference type="FunFam" id="3.40.50.2300:FF:000001">
    <property type="entry name" value="DNA-binding response regulator PhoB"/>
    <property type="match status" value="1"/>
</dbReference>
<keyword evidence="2" id="KW-0902">Two-component regulatory system</keyword>
<comment type="caution">
    <text evidence="12">The sequence shown here is derived from an EMBL/GenBank/DDBJ whole genome shotgun (WGS) entry which is preliminary data.</text>
</comment>
<dbReference type="InterPro" id="IPR011006">
    <property type="entry name" value="CheY-like_superfamily"/>
</dbReference>
<dbReference type="CDD" id="cd00383">
    <property type="entry name" value="trans_reg_C"/>
    <property type="match status" value="1"/>
</dbReference>
<protein>
    <submittedName>
        <fullName evidence="12">DNA-binding response regulator</fullName>
    </submittedName>
</protein>
<evidence type="ECO:0000313" key="13">
    <source>
        <dbReference type="Proteomes" id="UP000238877"/>
    </source>
</evidence>
<keyword evidence="1 6" id="KW-0597">Phosphoprotein</keyword>
<evidence type="ECO:0000256" key="7">
    <source>
        <dbReference type="PROSITE-ProRule" id="PRU01091"/>
    </source>
</evidence>
<dbReference type="Pfam" id="PF00072">
    <property type="entry name" value="Response_reg"/>
    <property type="match status" value="1"/>
</dbReference>
<evidence type="ECO:0000313" key="12">
    <source>
        <dbReference type="EMBL" id="PQL26093.1"/>
    </source>
</evidence>
<dbReference type="GO" id="GO:0032993">
    <property type="term" value="C:protein-DNA complex"/>
    <property type="evidence" value="ECO:0007669"/>
    <property type="project" value="TreeGrafter"/>
</dbReference>
<dbReference type="GO" id="GO:0000976">
    <property type="term" value="F:transcription cis-regulatory region binding"/>
    <property type="evidence" value="ECO:0007669"/>
    <property type="project" value="TreeGrafter"/>
</dbReference>
<evidence type="ECO:0000313" key="15">
    <source>
        <dbReference type="Proteomes" id="UP000303581"/>
    </source>
</evidence>
<dbReference type="EMBL" id="PPDF01000001">
    <property type="protein sequence ID" value="PQL26093.1"/>
    <property type="molecule type" value="Genomic_DNA"/>
</dbReference>
<sequence length="229" mass="26219">MSEHILIIEDDIDIANIERDYLMVAGYDVTVMNNGTDGIEAALNTPVDLIILDVMLPEMDGFEVCRIIRDKVRVPIVMVTARLDDIDKIRGLGVGADDYIEKPFSPSVLIAKIKAMLAQYKRLTEKDVVDTNAIQSGDIRLDPKMMKVWVNDNEVHLKKKEFQLLEFLMRNRDIVFSKEELYSRVWGLDSYGDYATVAVHINRLREEIEENPSDSKHIITVWGVGYKFV</sequence>
<dbReference type="SMART" id="SM00448">
    <property type="entry name" value="REC"/>
    <property type="match status" value="1"/>
</dbReference>
<dbReference type="AlphaFoldDB" id="A0A2S7ZS56"/>
<dbReference type="PANTHER" id="PTHR48111">
    <property type="entry name" value="REGULATOR OF RPOS"/>
    <property type="match status" value="1"/>
</dbReference>